<evidence type="ECO:0000313" key="1">
    <source>
        <dbReference type="EMBL" id="JAH64280.1"/>
    </source>
</evidence>
<name>A0A0E9UGB6_ANGAN</name>
<reference evidence="1" key="1">
    <citation type="submission" date="2014-11" db="EMBL/GenBank/DDBJ databases">
        <authorList>
            <person name="Amaro Gonzalez C."/>
        </authorList>
    </citation>
    <scope>NUCLEOTIDE SEQUENCE</scope>
</reference>
<organism evidence="1">
    <name type="scientific">Anguilla anguilla</name>
    <name type="common">European freshwater eel</name>
    <name type="synonym">Muraena anguilla</name>
    <dbReference type="NCBI Taxonomy" id="7936"/>
    <lineage>
        <taxon>Eukaryota</taxon>
        <taxon>Metazoa</taxon>
        <taxon>Chordata</taxon>
        <taxon>Craniata</taxon>
        <taxon>Vertebrata</taxon>
        <taxon>Euteleostomi</taxon>
        <taxon>Actinopterygii</taxon>
        <taxon>Neopterygii</taxon>
        <taxon>Teleostei</taxon>
        <taxon>Anguilliformes</taxon>
        <taxon>Anguillidae</taxon>
        <taxon>Anguilla</taxon>
    </lineage>
</organism>
<reference evidence="1" key="2">
    <citation type="journal article" date="2015" name="Fish Shellfish Immunol.">
        <title>Early steps in the European eel (Anguilla anguilla)-Vibrio vulnificus interaction in the gills: Role of the RtxA13 toxin.</title>
        <authorList>
            <person name="Callol A."/>
            <person name="Pajuelo D."/>
            <person name="Ebbesson L."/>
            <person name="Teles M."/>
            <person name="MacKenzie S."/>
            <person name="Amaro C."/>
        </authorList>
    </citation>
    <scope>NUCLEOTIDE SEQUENCE</scope>
</reference>
<proteinExistence type="predicted"/>
<accession>A0A0E9UGB6</accession>
<sequence length="43" mass="5241">MMSFSVNKYAIHSGRKQNFLYPYCHRNTYYVQNIKSNYLAYIL</sequence>
<protein>
    <submittedName>
        <fullName evidence="1">Uncharacterized protein</fullName>
    </submittedName>
</protein>
<dbReference type="AlphaFoldDB" id="A0A0E9UGB6"/>
<dbReference type="EMBL" id="GBXM01044297">
    <property type="protein sequence ID" value="JAH64280.1"/>
    <property type="molecule type" value="Transcribed_RNA"/>
</dbReference>